<evidence type="ECO:0000256" key="1">
    <source>
        <dbReference type="SAM" id="MobiDB-lite"/>
    </source>
</evidence>
<feature type="region of interest" description="Disordered" evidence="1">
    <location>
        <begin position="18"/>
        <end position="58"/>
    </location>
</feature>
<evidence type="ECO:0000313" key="2">
    <source>
        <dbReference type="EMBL" id="MCP2273063.1"/>
    </source>
</evidence>
<dbReference type="EMBL" id="JAMTCO010000015">
    <property type="protein sequence ID" value="MCP2273063.1"/>
    <property type="molecule type" value="Genomic_DNA"/>
</dbReference>
<gene>
    <name evidence="2" type="ORF">LV75_005589</name>
</gene>
<dbReference type="Pfam" id="PF12079">
    <property type="entry name" value="DUF3558"/>
    <property type="match status" value="1"/>
</dbReference>
<name>A0ABT1IKK4_9PSEU</name>
<feature type="compositionally biased region" description="Low complexity" evidence="1">
    <location>
        <begin position="33"/>
        <end position="57"/>
    </location>
</feature>
<dbReference type="InterPro" id="IPR024520">
    <property type="entry name" value="DUF3558"/>
</dbReference>
<sequence length="183" mass="18293">MWLVPVMTLALAAACTSEQVGSPTPSGGGGGTTTEAPGSDTTKPTKPTTSSASPADSLKPCELLTPAAASAVGATGSPTKETIGGFESCRWRVDKGSIADSYILGVVVLDRVGLDDITADGPVQRIKVGSRNAAQSTGPGAVCAISLELTAKSRVDVQASGGDAQKLCVPVLEAAKLVEAELP</sequence>
<evidence type="ECO:0000313" key="3">
    <source>
        <dbReference type="Proteomes" id="UP001205185"/>
    </source>
</evidence>
<organism evidence="2 3">
    <name type="scientific">Actinokineospora diospyrosa</name>
    <dbReference type="NCBI Taxonomy" id="103728"/>
    <lineage>
        <taxon>Bacteria</taxon>
        <taxon>Bacillati</taxon>
        <taxon>Actinomycetota</taxon>
        <taxon>Actinomycetes</taxon>
        <taxon>Pseudonocardiales</taxon>
        <taxon>Pseudonocardiaceae</taxon>
        <taxon>Actinokineospora</taxon>
    </lineage>
</organism>
<keyword evidence="3" id="KW-1185">Reference proteome</keyword>
<protein>
    <recommendedName>
        <fullName evidence="4">DUF3558 domain-containing protein</fullName>
    </recommendedName>
</protein>
<proteinExistence type="predicted"/>
<comment type="caution">
    <text evidence="2">The sequence shown here is derived from an EMBL/GenBank/DDBJ whole genome shotgun (WGS) entry which is preliminary data.</text>
</comment>
<reference evidence="2 3" key="1">
    <citation type="submission" date="2022-06" db="EMBL/GenBank/DDBJ databases">
        <title>Genomic Encyclopedia of Archaeal and Bacterial Type Strains, Phase II (KMG-II): from individual species to whole genera.</title>
        <authorList>
            <person name="Goeker M."/>
        </authorList>
    </citation>
    <scope>NUCLEOTIDE SEQUENCE [LARGE SCALE GENOMIC DNA]</scope>
    <source>
        <strain evidence="2 3">DSM 44255</strain>
    </source>
</reference>
<accession>A0ABT1IKK4</accession>
<evidence type="ECO:0008006" key="4">
    <source>
        <dbReference type="Google" id="ProtNLM"/>
    </source>
</evidence>
<dbReference type="Proteomes" id="UP001205185">
    <property type="component" value="Unassembled WGS sequence"/>
</dbReference>